<name>A0A839EB18_9HYPH</name>
<dbReference type="Proteomes" id="UP000549052">
    <property type="component" value="Unassembled WGS sequence"/>
</dbReference>
<gene>
    <name evidence="3" type="ORF">FHW16_000795</name>
</gene>
<dbReference type="Gene3D" id="3.90.226.10">
    <property type="entry name" value="2-enoyl-CoA Hydratase, Chain A, domain 1"/>
    <property type="match status" value="1"/>
</dbReference>
<dbReference type="CDD" id="cd06558">
    <property type="entry name" value="crotonase-like"/>
    <property type="match status" value="1"/>
</dbReference>
<evidence type="ECO:0000256" key="1">
    <source>
        <dbReference type="ARBA" id="ARBA00005254"/>
    </source>
</evidence>
<comment type="similarity">
    <text evidence="1">Belongs to the enoyl-CoA hydratase/isomerase family.</text>
</comment>
<reference evidence="3 4" key="1">
    <citation type="submission" date="2020-07" db="EMBL/GenBank/DDBJ databases">
        <title>Genomic Encyclopedia of Type Strains, Phase IV (KMG-V): Genome sequencing to study the core and pangenomes of soil and plant-associated prokaryotes.</title>
        <authorList>
            <person name="Whitman W."/>
        </authorList>
    </citation>
    <scope>NUCLEOTIDE SEQUENCE [LARGE SCALE GENOMIC DNA]</scope>
    <source>
        <strain evidence="3 4">AN3</strain>
    </source>
</reference>
<dbReference type="InterPro" id="IPR014748">
    <property type="entry name" value="Enoyl-CoA_hydra_C"/>
</dbReference>
<dbReference type="PANTHER" id="PTHR11941">
    <property type="entry name" value="ENOYL-COA HYDRATASE-RELATED"/>
    <property type="match status" value="1"/>
</dbReference>
<accession>A0A839EB18</accession>
<dbReference type="SUPFAM" id="SSF52096">
    <property type="entry name" value="ClpP/crotonase"/>
    <property type="match status" value="1"/>
</dbReference>
<dbReference type="NCBIfam" id="NF004634">
    <property type="entry name" value="PRK05980.1"/>
    <property type="match status" value="1"/>
</dbReference>
<dbReference type="RefSeq" id="WP_182547822.1">
    <property type="nucleotide sequence ID" value="NZ_JACGXN010000001.1"/>
</dbReference>
<evidence type="ECO:0000256" key="2">
    <source>
        <dbReference type="ARBA" id="ARBA00023239"/>
    </source>
</evidence>
<keyword evidence="4" id="KW-1185">Reference proteome</keyword>
<evidence type="ECO:0000313" key="4">
    <source>
        <dbReference type="Proteomes" id="UP000549052"/>
    </source>
</evidence>
<dbReference type="FunFam" id="1.10.12.10:FF:000001">
    <property type="entry name" value="Probable enoyl-CoA hydratase, mitochondrial"/>
    <property type="match status" value="1"/>
</dbReference>
<dbReference type="AlphaFoldDB" id="A0A839EB18"/>
<comment type="caution">
    <text evidence="3">The sequence shown here is derived from an EMBL/GenBank/DDBJ whole genome shotgun (WGS) entry which is preliminary data.</text>
</comment>
<dbReference type="GO" id="GO:0006635">
    <property type="term" value="P:fatty acid beta-oxidation"/>
    <property type="evidence" value="ECO:0007669"/>
    <property type="project" value="TreeGrafter"/>
</dbReference>
<keyword evidence="2" id="KW-0456">Lyase</keyword>
<dbReference type="PANTHER" id="PTHR11941:SF54">
    <property type="entry name" value="ENOYL-COA HYDRATASE, MITOCHONDRIAL"/>
    <property type="match status" value="1"/>
</dbReference>
<proteinExistence type="inferred from homology"/>
<dbReference type="InterPro" id="IPR029045">
    <property type="entry name" value="ClpP/crotonase-like_dom_sf"/>
</dbReference>
<dbReference type="FunFam" id="3.90.226.10:FF:000009">
    <property type="entry name" value="Carnitinyl-CoA dehydratase"/>
    <property type="match status" value="1"/>
</dbReference>
<sequence>MADPVIFEVKGNIAFLTLNRPEKLNALNYATNDLLLALLDRIEADAGVRAIILTGAGDRAFSAGGDIHEFSRNIGEGVDIAVKEFVRRGQAMTARMEAFRKPIIAAVNGIAFGGGCEITEAVHLAVASERAIFAKPEINIGIPPTFGGTQRLPRLAGRKRALELLLTGDTFSAARALELGLVNRVVPHDELIPAALDLANRILRHSPVAAAGIITAVTRGLNMTIGEGLQMESEQFARVAPSYDTREGLNAWIERRTPIYRGN</sequence>
<dbReference type="Pfam" id="PF00378">
    <property type="entry name" value="ECH_1"/>
    <property type="match status" value="1"/>
</dbReference>
<evidence type="ECO:0000313" key="3">
    <source>
        <dbReference type="EMBL" id="MBA8877113.1"/>
    </source>
</evidence>
<dbReference type="Gene3D" id="1.10.12.10">
    <property type="entry name" value="Lyase 2-enoyl-coa Hydratase, Chain A, domain 2"/>
    <property type="match status" value="1"/>
</dbReference>
<dbReference type="InterPro" id="IPR001753">
    <property type="entry name" value="Enoyl-CoA_hydra/iso"/>
</dbReference>
<dbReference type="EMBL" id="JACGXN010000001">
    <property type="protein sequence ID" value="MBA8877113.1"/>
    <property type="molecule type" value="Genomic_DNA"/>
</dbReference>
<dbReference type="GO" id="GO:0016836">
    <property type="term" value="F:hydro-lyase activity"/>
    <property type="evidence" value="ECO:0007669"/>
    <property type="project" value="UniProtKB-ARBA"/>
</dbReference>
<organism evidence="3 4">
    <name type="scientific">Phyllobacterium myrsinacearum</name>
    <dbReference type="NCBI Taxonomy" id="28101"/>
    <lineage>
        <taxon>Bacteria</taxon>
        <taxon>Pseudomonadati</taxon>
        <taxon>Pseudomonadota</taxon>
        <taxon>Alphaproteobacteria</taxon>
        <taxon>Hyphomicrobiales</taxon>
        <taxon>Phyllobacteriaceae</taxon>
        <taxon>Phyllobacterium</taxon>
    </lineage>
</organism>
<protein>
    <submittedName>
        <fullName evidence="3">Enoyl-CoA hydratase/carnithine racemase</fullName>
    </submittedName>
</protein>